<dbReference type="GO" id="GO:0016209">
    <property type="term" value="F:antioxidant activity"/>
    <property type="evidence" value="ECO:0007669"/>
    <property type="project" value="InterPro"/>
</dbReference>
<organism evidence="2 3">
    <name type="scientific">Aurantibacter aestuarii</name>
    <dbReference type="NCBI Taxonomy" id="1266046"/>
    <lineage>
        <taxon>Bacteria</taxon>
        <taxon>Pseudomonadati</taxon>
        <taxon>Bacteroidota</taxon>
        <taxon>Flavobacteriia</taxon>
        <taxon>Flavobacteriales</taxon>
        <taxon>Flavobacteriaceae</taxon>
        <taxon>Aurantibacter</taxon>
    </lineage>
</organism>
<dbReference type="RefSeq" id="WP_106464219.1">
    <property type="nucleotide sequence ID" value="NZ_PXOQ01000015.1"/>
</dbReference>
<dbReference type="Pfam" id="PF00578">
    <property type="entry name" value="AhpC-TSA"/>
    <property type="match status" value="1"/>
</dbReference>
<keyword evidence="3" id="KW-1185">Reference proteome</keyword>
<dbReference type="Proteomes" id="UP000238426">
    <property type="component" value="Unassembled WGS sequence"/>
</dbReference>
<dbReference type="AlphaFoldDB" id="A0A2T1N5F4"/>
<reference evidence="2 3" key="1">
    <citation type="submission" date="2018-03" db="EMBL/GenBank/DDBJ databases">
        <title>Mesoflavibacter sp. HG37 and Mesoflavibacter sp. HG96 sp.nov., two marine bacteria isolated from seawater of Western Pacific Ocean.</title>
        <authorList>
            <person name="Cheng H."/>
            <person name="Wu Y.-H."/>
            <person name="Guo L.-L."/>
            <person name="Xu X.-W."/>
        </authorList>
    </citation>
    <scope>NUCLEOTIDE SEQUENCE [LARGE SCALE GENOMIC DNA]</scope>
    <source>
        <strain evidence="2 3">KCTC 32269</strain>
    </source>
</reference>
<evidence type="ECO:0000259" key="1">
    <source>
        <dbReference type="Pfam" id="PF00578"/>
    </source>
</evidence>
<feature type="domain" description="Alkyl hydroperoxide reductase subunit C/ Thiol specific antioxidant" evidence="1">
    <location>
        <begin position="70"/>
        <end position="190"/>
    </location>
</feature>
<proteinExistence type="predicted"/>
<comment type="caution">
    <text evidence="2">The sequence shown here is derived from an EMBL/GenBank/DDBJ whole genome shotgun (WGS) entry which is preliminary data.</text>
</comment>
<evidence type="ECO:0000313" key="2">
    <source>
        <dbReference type="EMBL" id="PSG86479.1"/>
    </source>
</evidence>
<gene>
    <name evidence="2" type="ORF">C7H52_12400</name>
</gene>
<sequence length="230" mass="27296">MKTFIVLLSFLILVRFEFIIAQNQSDTVIFSQTLNKHLKHFKKESKKAYLDKNFIRGRFLFDSLVQHCLVNTKFDDFKVKKKNGRIISLNSYYKKPVFLMTNTLWCYKSNEEIAAINELVETYHKEIDFVVLFWSTKKEIRKASKDYSSKVHITYINEKLNIFSKELRNLKHSFGFPTYFFINEDRTVRNIIKLSPLSPIEKKKGGRKQIKPEDFNAYKLSLNELIIANK</sequence>
<dbReference type="SUPFAM" id="SSF52833">
    <property type="entry name" value="Thioredoxin-like"/>
    <property type="match status" value="1"/>
</dbReference>
<protein>
    <submittedName>
        <fullName evidence="2">Thiol-disulfide oxidoreductase</fullName>
    </submittedName>
</protein>
<accession>A0A2T1N5F4</accession>
<dbReference type="GO" id="GO:0016491">
    <property type="term" value="F:oxidoreductase activity"/>
    <property type="evidence" value="ECO:0007669"/>
    <property type="project" value="InterPro"/>
</dbReference>
<dbReference type="Gene3D" id="3.40.30.10">
    <property type="entry name" value="Glutaredoxin"/>
    <property type="match status" value="1"/>
</dbReference>
<dbReference type="OrthoDB" id="1134224at2"/>
<name>A0A2T1N5F4_9FLAO</name>
<dbReference type="InterPro" id="IPR000866">
    <property type="entry name" value="AhpC/TSA"/>
</dbReference>
<dbReference type="InterPro" id="IPR036249">
    <property type="entry name" value="Thioredoxin-like_sf"/>
</dbReference>
<dbReference type="EMBL" id="PXOQ01000015">
    <property type="protein sequence ID" value="PSG86479.1"/>
    <property type="molecule type" value="Genomic_DNA"/>
</dbReference>
<evidence type="ECO:0000313" key="3">
    <source>
        <dbReference type="Proteomes" id="UP000238426"/>
    </source>
</evidence>